<dbReference type="PANTHER" id="PTHR23113">
    <property type="entry name" value="GUANINE NUCLEOTIDE EXCHANGE FACTOR"/>
    <property type="match status" value="1"/>
</dbReference>
<feature type="compositionally biased region" description="Polar residues" evidence="5">
    <location>
        <begin position="983"/>
        <end position="996"/>
    </location>
</feature>
<dbReference type="SMART" id="SM00229">
    <property type="entry name" value="RasGEFN"/>
    <property type="match status" value="1"/>
</dbReference>
<dbReference type="PROSITE" id="PS50002">
    <property type="entry name" value="SH3"/>
    <property type="match status" value="1"/>
</dbReference>
<gene>
    <name evidence="9" type="ORF">M407DRAFT_27467</name>
</gene>
<evidence type="ECO:0000259" key="7">
    <source>
        <dbReference type="PROSITE" id="PS50009"/>
    </source>
</evidence>
<feature type="region of interest" description="Disordered" evidence="5">
    <location>
        <begin position="1525"/>
        <end position="1545"/>
    </location>
</feature>
<accession>A0A0C3KNU3</accession>
<dbReference type="Pfam" id="PF00617">
    <property type="entry name" value="RasGEF"/>
    <property type="match status" value="1"/>
</dbReference>
<dbReference type="CDD" id="cd00155">
    <property type="entry name" value="RasGEF"/>
    <property type="match status" value="1"/>
</dbReference>
<feature type="compositionally biased region" description="Polar residues" evidence="5">
    <location>
        <begin position="454"/>
        <end position="464"/>
    </location>
</feature>
<dbReference type="Pfam" id="PF07653">
    <property type="entry name" value="SH3_2"/>
    <property type="match status" value="1"/>
</dbReference>
<dbReference type="SUPFAM" id="SSF50044">
    <property type="entry name" value="SH3-domain"/>
    <property type="match status" value="1"/>
</dbReference>
<feature type="compositionally biased region" description="Low complexity" evidence="5">
    <location>
        <begin position="474"/>
        <end position="485"/>
    </location>
</feature>
<evidence type="ECO:0000256" key="4">
    <source>
        <dbReference type="PROSITE-ProRule" id="PRU00192"/>
    </source>
</evidence>
<dbReference type="GO" id="GO:0005085">
    <property type="term" value="F:guanyl-nucleotide exchange factor activity"/>
    <property type="evidence" value="ECO:0007669"/>
    <property type="project" value="UniProtKB-KW"/>
</dbReference>
<dbReference type="PANTHER" id="PTHR23113:SF354">
    <property type="entry name" value="BUD SITE SELECTION PROTEIN 5"/>
    <property type="match status" value="1"/>
</dbReference>
<proteinExistence type="predicted"/>
<dbReference type="InterPro" id="IPR001895">
    <property type="entry name" value="RASGEF_cat_dom"/>
</dbReference>
<dbReference type="OrthoDB" id="28357at2759"/>
<protein>
    <recommendedName>
        <fullName evidence="11">Ras GEF</fullName>
    </recommendedName>
</protein>
<feature type="compositionally biased region" description="Basic and acidic residues" evidence="5">
    <location>
        <begin position="534"/>
        <end position="545"/>
    </location>
</feature>
<dbReference type="CDD" id="cd11883">
    <property type="entry name" value="SH3_Sdc25"/>
    <property type="match status" value="1"/>
</dbReference>
<dbReference type="SMART" id="SM00147">
    <property type="entry name" value="RasGEF"/>
    <property type="match status" value="1"/>
</dbReference>
<evidence type="ECO:0008006" key="11">
    <source>
        <dbReference type="Google" id="ProtNLM"/>
    </source>
</evidence>
<feature type="compositionally biased region" description="Acidic residues" evidence="5">
    <location>
        <begin position="926"/>
        <end position="936"/>
    </location>
</feature>
<dbReference type="PROSITE" id="PS00720">
    <property type="entry name" value="RASGEF"/>
    <property type="match status" value="1"/>
</dbReference>
<dbReference type="GO" id="GO:0005886">
    <property type="term" value="C:plasma membrane"/>
    <property type="evidence" value="ECO:0007669"/>
    <property type="project" value="TreeGrafter"/>
</dbReference>
<evidence type="ECO:0000256" key="2">
    <source>
        <dbReference type="ARBA" id="ARBA00022658"/>
    </source>
</evidence>
<feature type="region of interest" description="Disordered" evidence="5">
    <location>
        <begin position="1"/>
        <end position="33"/>
    </location>
</feature>
<keyword evidence="2 3" id="KW-0344">Guanine-nucleotide releasing factor</keyword>
<feature type="compositionally biased region" description="Low complexity" evidence="5">
    <location>
        <begin position="20"/>
        <end position="33"/>
    </location>
</feature>
<feature type="compositionally biased region" description="Polar residues" evidence="5">
    <location>
        <begin position="117"/>
        <end position="139"/>
    </location>
</feature>
<feature type="compositionally biased region" description="Polar residues" evidence="5">
    <location>
        <begin position="1"/>
        <end position="15"/>
    </location>
</feature>
<dbReference type="InterPro" id="IPR008937">
    <property type="entry name" value="Ras-like_GEF"/>
</dbReference>
<evidence type="ECO:0000313" key="9">
    <source>
        <dbReference type="EMBL" id="KIO23043.1"/>
    </source>
</evidence>
<feature type="compositionally biased region" description="Low complexity" evidence="5">
    <location>
        <begin position="241"/>
        <end position="254"/>
    </location>
</feature>
<dbReference type="InterPro" id="IPR036964">
    <property type="entry name" value="RASGEF_cat_dom_sf"/>
</dbReference>
<feature type="compositionally biased region" description="Basic and acidic residues" evidence="5">
    <location>
        <begin position="1001"/>
        <end position="1015"/>
    </location>
</feature>
<feature type="compositionally biased region" description="Low complexity" evidence="5">
    <location>
        <begin position="970"/>
        <end position="981"/>
    </location>
</feature>
<dbReference type="PROSITE" id="PS50009">
    <property type="entry name" value="RASGEF_CAT"/>
    <property type="match status" value="1"/>
</dbReference>
<feature type="domain" description="N-terminal Ras-GEF" evidence="8">
    <location>
        <begin position="1092"/>
        <end position="1222"/>
    </location>
</feature>
<feature type="compositionally biased region" description="Basic and acidic residues" evidence="5">
    <location>
        <begin position="387"/>
        <end position="396"/>
    </location>
</feature>
<evidence type="ECO:0000259" key="8">
    <source>
        <dbReference type="PROSITE" id="PS50212"/>
    </source>
</evidence>
<feature type="compositionally biased region" description="Polar residues" evidence="5">
    <location>
        <begin position="586"/>
        <end position="600"/>
    </location>
</feature>
<dbReference type="SMART" id="SM00326">
    <property type="entry name" value="SH3"/>
    <property type="match status" value="1"/>
</dbReference>
<keyword evidence="10" id="KW-1185">Reference proteome</keyword>
<dbReference type="InterPro" id="IPR023578">
    <property type="entry name" value="Ras_GEF_dom_sf"/>
</dbReference>
<dbReference type="SUPFAM" id="SSF48366">
    <property type="entry name" value="Ras GEF"/>
    <property type="match status" value="1"/>
</dbReference>
<feature type="region of interest" description="Disordered" evidence="5">
    <location>
        <begin position="439"/>
        <end position="614"/>
    </location>
</feature>
<name>A0A0C3KNU3_9AGAM</name>
<feature type="domain" description="Ras-GEF" evidence="7">
    <location>
        <begin position="1286"/>
        <end position="1524"/>
    </location>
</feature>
<dbReference type="PROSITE" id="PS50212">
    <property type="entry name" value="RASGEF_NTER"/>
    <property type="match status" value="1"/>
</dbReference>
<sequence>MHTSTRTLPSINTQDVRIASGSGSRSRDSGPYTATESYAAASAAYYERPDENYTPGAYSYDSQHQAHDLYAHQQGGLDREGRAPRHRSGHAQHALHSVEEQSQSAYDGLAYEDPDSHPTSRPSGQHSRLASLSNGTAQPRQPAPPTLVYDPDYVIAMHDFSPQPGNATCLRFRAGEVIHVLNRDPTGWWDGELEGRRGWFPSNYISTDATTFAAAAELAGFTMVTAPDVAQERQAAIPHDQAPSGSRSGSSRQRSPSKKKSKSKRSHRAASPSGTDPSEMSESVLDRKASCPPLMIPMVHALALLQNAVKMNRVAHFQPSTACVISCVRSVLSTCDCLNKDSANLEKNPRLAQQRKRVLSELAALVGQARTASAKGHAAQAAADAEGEGRKAPLSPERLRELQDMVRRGDEVFGHVKKFLAIALECGIDLPADRTFAGAPGMEDANTEMLSADPSASGSWNGQSVPMHAGGSTGSSATQSSSSSQDEARRLRGPSSLPGASSGHLEGGAQRHDGEDAASPTLSRSSGSDAASSSERDPWPARVRESSASTYRPESLNDVKGKGPMLESQPEPQTYSPDSAAWAQKRLSSNRGIGAQQQPAYRSPARDASAPYRKPKYSISSVSSLSSYDSSLTGSESQGSDSDSYFPAGECTSSQALATLRITHDRLLSVIAAFIGHIHGHSRFSHASSKGHLIEMTRKTVDQVRYLLTLVDALEGHQGICEAKPREMAILKQARGTLYSITNEIVEAVKDMLADEPITQEEQEKNRALQAATGTLRAGGECVKAVNMCLSTKMGEEEFVINIAFVQSSETPTHTASPSIASSRTSSSPPSTPKSVAFRQGHHHSMSQPHVPPVRFKTHAASASVSEGVPSRRRADSDASPVRSGSVVGRPSEALAEDLPEEVDEEPTEEGEETVRFPKGHVPTEAPEDSEAEDDVTPIPPPKSESDVTPSPVIPRLVVSDSLNPLAEFSSSRSSQSTDLSKLFTSASPEPSSPRTSLDAPESKPRTSSSSDRDSVSLSPAHLEEVEDARDPTTIPAASEPGAESLAEQEDAQAETTALEEKLIHGELPATPSAPPEFVDAMYDPRDLLVNDSQQLVAASLEVMVIKMAPLSFTPDRSFVTAFLLTFRLFTTPAKFVDALINRWNVQPAQNWPANERQEFEMKLQFMRIRVARCIKMWIDHYWVTETDDEVLPQLQRLVDAPLPPGTDASLTNVVGIIKAAVYVEIQRVHRGATRPMDKTLNAAALLPSRDGPTTTALIGDMPAPIVKRTVNSRLGEVDTAITELEPLEVARQLTLMEAKLYSEVPAQELIELGKAGAKATYVRAISSFSTAVTGWVSESILGETDQKKRASLLKYFIKVADRCIGLHNYSTMRSILAALDSSTISRLTKTWSHLSAKYKTQLDAMRRLTDHAKNYGVYRETLRATAPPAVPFMGLYLTDLTFCREGNPNSRPSPLDENRRLINFIKYYRLARIVQDVQRFQTMPYNLQPVPEIQRYLSNVIEKSKNTGDLQDLYRRSLVLEPRQASDAAPPDSKSGLLGWASRN</sequence>
<evidence type="ECO:0000256" key="1">
    <source>
        <dbReference type="ARBA" id="ARBA00022443"/>
    </source>
</evidence>
<dbReference type="CDD" id="cd06224">
    <property type="entry name" value="REM"/>
    <property type="match status" value="1"/>
</dbReference>
<dbReference type="GO" id="GO:0007265">
    <property type="term" value="P:Ras protein signal transduction"/>
    <property type="evidence" value="ECO:0007669"/>
    <property type="project" value="TreeGrafter"/>
</dbReference>
<dbReference type="Gene3D" id="2.30.30.40">
    <property type="entry name" value="SH3 Domains"/>
    <property type="match status" value="1"/>
</dbReference>
<keyword evidence="1 4" id="KW-0728">SH3 domain</keyword>
<dbReference type="HOGENOM" id="CLU_002116_0_0_1"/>
<evidence type="ECO:0000256" key="5">
    <source>
        <dbReference type="SAM" id="MobiDB-lite"/>
    </source>
</evidence>
<feature type="compositionally biased region" description="Acidic residues" evidence="5">
    <location>
        <begin position="895"/>
        <end position="912"/>
    </location>
</feature>
<dbReference type="EMBL" id="KN823094">
    <property type="protein sequence ID" value="KIO23043.1"/>
    <property type="molecule type" value="Genomic_DNA"/>
</dbReference>
<feature type="region of interest" description="Disordered" evidence="5">
    <location>
        <begin position="810"/>
        <end position="1054"/>
    </location>
</feature>
<dbReference type="InterPro" id="IPR019804">
    <property type="entry name" value="Ras_G-nucl-exch_fac_CS"/>
</dbReference>
<dbReference type="InterPro" id="IPR036028">
    <property type="entry name" value="SH3-like_dom_sf"/>
</dbReference>
<dbReference type="InterPro" id="IPR000651">
    <property type="entry name" value="Ras-like_Gua-exchang_fac_N"/>
</dbReference>
<dbReference type="Proteomes" id="UP000054248">
    <property type="component" value="Unassembled WGS sequence"/>
</dbReference>
<evidence type="ECO:0000313" key="10">
    <source>
        <dbReference type="Proteomes" id="UP000054248"/>
    </source>
</evidence>
<organism evidence="9 10">
    <name type="scientific">Tulasnella calospora MUT 4182</name>
    <dbReference type="NCBI Taxonomy" id="1051891"/>
    <lineage>
        <taxon>Eukaryota</taxon>
        <taxon>Fungi</taxon>
        <taxon>Dikarya</taxon>
        <taxon>Basidiomycota</taxon>
        <taxon>Agaricomycotina</taxon>
        <taxon>Agaricomycetes</taxon>
        <taxon>Cantharellales</taxon>
        <taxon>Tulasnellaceae</taxon>
        <taxon>Tulasnella</taxon>
    </lineage>
</organism>
<feature type="compositionally biased region" description="Low complexity" evidence="5">
    <location>
        <begin position="523"/>
        <end position="533"/>
    </location>
</feature>
<feature type="domain" description="SH3" evidence="6">
    <location>
        <begin position="149"/>
        <end position="210"/>
    </location>
</feature>
<feature type="compositionally biased region" description="Basic residues" evidence="5">
    <location>
        <begin position="255"/>
        <end position="268"/>
    </location>
</feature>
<dbReference type="Gene3D" id="1.20.870.10">
    <property type="entry name" value="Son of sevenless (SoS) protein Chain: S domain 1"/>
    <property type="match status" value="1"/>
</dbReference>
<dbReference type="Gene3D" id="1.10.840.10">
    <property type="entry name" value="Ras guanine-nucleotide exchange factors catalytic domain"/>
    <property type="match status" value="1"/>
</dbReference>
<feature type="region of interest" description="Disordered" evidence="5">
    <location>
        <begin position="73"/>
        <end position="147"/>
    </location>
</feature>
<evidence type="ECO:0000256" key="3">
    <source>
        <dbReference type="PROSITE-ProRule" id="PRU00168"/>
    </source>
</evidence>
<feature type="compositionally biased region" description="Low complexity" evidence="5">
    <location>
        <begin position="815"/>
        <end position="837"/>
    </location>
</feature>
<evidence type="ECO:0000259" key="6">
    <source>
        <dbReference type="PROSITE" id="PS50002"/>
    </source>
</evidence>
<feature type="region of interest" description="Disordered" evidence="5">
    <location>
        <begin position="376"/>
        <end position="396"/>
    </location>
</feature>
<feature type="region of interest" description="Disordered" evidence="5">
    <location>
        <begin position="235"/>
        <end position="285"/>
    </location>
</feature>
<dbReference type="Pfam" id="PF00618">
    <property type="entry name" value="RasGEF_N"/>
    <property type="match status" value="1"/>
</dbReference>
<dbReference type="InterPro" id="IPR001452">
    <property type="entry name" value="SH3_domain"/>
</dbReference>
<reference evidence="10" key="2">
    <citation type="submission" date="2015-01" db="EMBL/GenBank/DDBJ databases">
        <title>Evolutionary Origins and Diversification of the Mycorrhizal Mutualists.</title>
        <authorList>
            <consortium name="DOE Joint Genome Institute"/>
            <consortium name="Mycorrhizal Genomics Consortium"/>
            <person name="Kohler A."/>
            <person name="Kuo A."/>
            <person name="Nagy L.G."/>
            <person name="Floudas D."/>
            <person name="Copeland A."/>
            <person name="Barry K.W."/>
            <person name="Cichocki N."/>
            <person name="Veneault-Fourrey C."/>
            <person name="LaButti K."/>
            <person name="Lindquist E.A."/>
            <person name="Lipzen A."/>
            <person name="Lundell T."/>
            <person name="Morin E."/>
            <person name="Murat C."/>
            <person name="Riley R."/>
            <person name="Ohm R."/>
            <person name="Sun H."/>
            <person name="Tunlid A."/>
            <person name="Henrissat B."/>
            <person name="Grigoriev I.V."/>
            <person name="Hibbett D.S."/>
            <person name="Martin F."/>
        </authorList>
    </citation>
    <scope>NUCLEOTIDE SEQUENCE [LARGE SCALE GENOMIC DNA]</scope>
    <source>
        <strain evidence="10">MUT 4182</strain>
    </source>
</reference>
<dbReference type="STRING" id="1051891.A0A0C3KNU3"/>
<reference evidence="9 10" key="1">
    <citation type="submission" date="2014-04" db="EMBL/GenBank/DDBJ databases">
        <authorList>
            <consortium name="DOE Joint Genome Institute"/>
            <person name="Kuo A."/>
            <person name="Girlanda M."/>
            <person name="Perotto S."/>
            <person name="Kohler A."/>
            <person name="Nagy L.G."/>
            <person name="Floudas D."/>
            <person name="Copeland A."/>
            <person name="Barry K.W."/>
            <person name="Cichocki N."/>
            <person name="Veneault-Fourrey C."/>
            <person name="LaButti K."/>
            <person name="Lindquist E.A."/>
            <person name="Lipzen A."/>
            <person name="Lundell T."/>
            <person name="Morin E."/>
            <person name="Murat C."/>
            <person name="Sun H."/>
            <person name="Tunlid A."/>
            <person name="Henrissat B."/>
            <person name="Grigoriev I.V."/>
            <person name="Hibbett D.S."/>
            <person name="Martin F."/>
            <person name="Nordberg H.P."/>
            <person name="Cantor M.N."/>
            <person name="Hua S.X."/>
        </authorList>
    </citation>
    <scope>NUCLEOTIDE SEQUENCE [LARGE SCALE GENOMIC DNA]</scope>
    <source>
        <strain evidence="9 10">MUT 4182</strain>
    </source>
</reference>